<dbReference type="InterPro" id="IPR036259">
    <property type="entry name" value="MFS_trans_sf"/>
</dbReference>
<comment type="caution">
    <text evidence="6">The sequence shown here is derived from an EMBL/GenBank/DDBJ whole genome shotgun (WGS) entry which is preliminary data.</text>
</comment>
<dbReference type="Proteomes" id="UP000770661">
    <property type="component" value="Unassembled WGS sequence"/>
</dbReference>
<dbReference type="InterPro" id="IPR005828">
    <property type="entry name" value="MFS_sugar_transport-like"/>
</dbReference>
<organism evidence="6 7">
    <name type="scientific">Chionoecetes opilio</name>
    <name type="common">Atlantic snow crab</name>
    <name type="synonym">Cancer opilio</name>
    <dbReference type="NCBI Taxonomy" id="41210"/>
    <lineage>
        <taxon>Eukaryota</taxon>
        <taxon>Metazoa</taxon>
        <taxon>Ecdysozoa</taxon>
        <taxon>Arthropoda</taxon>
        <taxon>Crustacea</taxon>
        <taxon>Multicrustacea</taxon>
        <taxon>Malacostraca</taxon>
        <taxon>Eumalacostraca</taxon>
        <taxon>Eucarida</taxon>
        <taxon>Decapoda</taxon>
        <taxon>Pleocyemata</taxon>
        <taxon>Brachyura</taxon>
        <taxon>Eubrachyura</taxon>
        <taxon>Majoidea</taxon>
        <taxon>Majidae</taxon>
        <taxon>Chionoecetes</taxon>
    </lineage>
</organism>
<protein>
    <submittedName>
        <fullName evidence="6">Solute carrier family 22 member 1</fullName>
    </submittedName>
</protein>
<reference evidence="6" key="1">
    <citation type="submission" date="2020-07" db="EMBL/GenBank/DDBJ databases">
        <title>The High-quality genome of the commercially important snow crab, Chionoecetes opilio.</title>
        <authorList>
            <person name="Jeong J.-H."/>
            <person name="Ryu S."/>
        </authorList>
    </citation>
    <scope>NUCLEOTIDE SEQUENCE</scope>
    <source>
        <strain evidence="6">MADBK_172401_WGS</strain>
        <tissue evidence="6">Digestive gland</tissue>
    </source>
</reference>
<feature type="transmembrane region" description="Helical" evidence="5">
    <location>
        <begin position="217"/>
        <end position="240"/>
    </location>
</feature>
<keyword evidence="7" id="KW-1185">Reference proteome</keyword>
<dbReference type="Pfam" id="PF00083">
    <property type="entry name" value="Sugar_tr"/>
    <property type="match status" value="1"/>
</dbReference>
<dbReference type="OrthoDB" id="3936150at2759"/>
<evidence type="ECO:0000256" key="5">
    <source>
        <dbReference type="SAM" id="Phobius"/>
    </source>
</evidence>
<evidence type="ECO:0000256" key="2">
    <source>
        <dbReference type="ARBA" id="ARBA00022692"/>
    </source>
</evidence>
<name>A0A8J5D1R1_CHIOP</name>
<evidence type="ECO:0000256" key="4">
    <source>
        <dbReference type="ARBA" id="ARBA00023136"/>
    </source>
</evidence>
<evidence type="ECO:0000256" key="3">
    <source>
        <dbReference type="ARBA" id="ARBA00022989"/>
    </source>
</evidence>
<dbReference type="SUPFAM" id="SSF103473">
    <property type="entry name" value="MFS general substrate transporter"/>
    <property type="match status" value="1"/>
</dbReference>
<keyword evidence="2 5" id="KW-0812">Transmembrane</keyword>
<sequence length="320" mass="35448">MNHETKVLKAKDHLDMRGTQTLATAATTPTTLHGTVIPESPRWLQSQGKHQMVKTVLEKIAEKNNKAITQALPTNTVNEEESNTVRNELNTTTRVTLLDVVKSPLLCVRMFFMFFIWTVTTLVYYGLSLNVTTFGSGEEDFGPFVDFIFAALIEIFRLHPSLGWHESVGPQEFIDPLHGLGRSHMFPTSIRSTVLGLCSTFARIGGMLAPFSRYLEVVYGPLPLLVFGVLAVVAAALNLVMPETLKTELPDTVEDALRLGRLPGVVASAPNYKLRALDQIQARAVSVQPTQLFILPFGVGRYMGTWGNLQKVTVVTRMLH</sequence>
<comment type="subcellular location">
    <subcellularLocation>
        <location evidence="1">Membrane</location>
        <topology evidence="1">Multi-pass membrane protein</topology>
    </subcellularLocation>
</comment>
<dbReference type="GO" id="GO:0016020">
    <property type="term" value="C:membrane"/>
    <property type="evidence" value="ECO:0007669"/>
    <property type="project" value="UniProtKB-SubCell"/>
</dbReference>
<gene>
    <name evidence="6" type="primary">SLC22A1_2</name>
    <name evidence="6" type="ORF">GWK47_004672</name>
</gene>
<dbReference type="AlphaFoldDB" id="A0A8J5D1R1"/>
<dbReference type="PANTHER" id="PTHR24064">
    <property type="entry name" value="SOLUTE CARRIER FAMILY 22 MEMBER"/>
    <property type="match status" value="1"/>
</dbReference>
<dbReference type="GO" id="GO:0022857">
    <property type="term" value="F:transmembrane transporter activity"/>
    <property type="evidence" value="ECO:0007669"/>
    <property type="project" value="InterPro"/>
</dbReference>
<evidence type="ECO:0000313" key="6">
    <source>
        <dbReference type="EMBL" id="KAG0725415.1"/>
    </source>
</evidence>
<dbReference type="Gene3D" id="1.20.1250.20">
    <property type="entry name" value="MFS general substrate transporter like domains"/>
    <property type="match status" value="2"/>
</dbReference>
<evidence type="ECO:0000313" key="7">
    <source>
        <dbReference type="Proteomes" id="UP000770661"/>
    </source>
</evidence>
<keyword evidence="4 5" id="KW-0472">Membrane</keyword>
<proteinExistence type="predicted"/>
<accession>A0A8J5D1R1</accession>
<feature type="transmembrane region" description="Helical" evidence="5">
    <location>
        <begin position="106"/>
        <end position="127"/>
    </location>
</feature>
<keyword evidence="3 5" id="KW-1133">Transmembrane helix</keyword>
<dbReference type="EMBL" id="JACEEZ010005637">
    <property type="protein sequence ID" value="KAG0725415.1"/>
    <property type="molecule type" value="Genomic_DNA"/>
</dbReference>
<evidence type="ECO:0000256" key="1">
    <source>
        <dbReference type="ARBA" id="ARBA00004141"/>
    </source>
</evidence>